<evidence type="ECO:0000313" key="2">
    <source>
        <dbReference type="Proteomes" id="UP001152795"/>
    </source>
</evidence>
<name>A0A6S7IVZ2_PARCT</name>
<sequence>MAKQPRKVVIKGRKLQFLSESDTGQSDDESDDDNVLSVNERRSVPVVESIETPLQRYMHKAKRDIDEKKDALYKLEMDERDTQRKLLRVKSISRAEDGNRCRNCHLRLGHTARNCDFDNIDILILFDIEYANLKSLYRNYQHWRIRGFLALPKRFCIFRTRGRTKFLFVQTYFNNKSD</sequence>
<organism evidence="1 2">
    <name type="scientific">Paramuricea clavata</name>
    <name type="common">Red gorgonian</name>
    <name type="synonym">Violescent sea-whip</name>
    <dbReference type="NCBI Taxonomy" id="317549"/>
    <lineage>
        <taxon>Eukaryota</taxon>
        <taxon>Metazoa</taxon>
        <taxon>Cnidaria</taxon>
        <taxon>Anthozoa</taxon>
        <taxon>Octocorallia</taxon>
        <taxon>Malacalcyonacea</taxon>
        <taxon>Plexauridae</taxon>
        <taxon>Paramuricea</taxon>
    </lineage>
</organism>
<keyword evidence="2" id="KW-1185">Reference proteome</keyword>
<protein>
    <submittedName>
        <fullName evidence="1">Uncharacterized protein</fullName>
    </submittedName>
</protein>
<gene>
    <name evidence="1" type="ORF">PACLA_8A075865</name>
</gene>
<dbReference type="Proteomes" id="UP001152795">
    <property type="component" value="Unassembled WGS sequence"/>
</dbReference>
<accession>A0A6S7IVZ2</accession>
<comment type="caution">
    <text evidence="1">The sequence shown here is derived from an EMBL/GenBank/DDBJ whole genome shotgun (WGS) entry which is preliminary data.</text>
</comment>
<proteinExistence type="predicted"/>
<evidence type="ECO:0000313" key="1">
    <source>
        <dbReference type="EMBL" id="CAB4022117.1"/>
    </source>
</evidence>
<dbReference type="AlphaFoldDB" id="A0A6S7IVZ2"/>
<reference evidence="1" key="1">
    <citation type="submission" date="2020-04" db="EMBL/GenBank/DDBJ databases">
        <authorList>
            <person name="Alioto T."/>
            <person name="Alioto T."/>
            <person name="Gomez Garrido J."/>
        </authorList>
    </citation>
    <scope>NUCLEOTIDE SEQUENCE</scope>
    <source>
        <strain evidence="1">A484AB</strain>
    </source>
</reference>
<dbReference type="EMBL" id="CACRXK020011813">
    <property type="protein sequence ID" value="CAB4022117.1"/>
    <property type="molecule type" value="Genomic_DNA"/>
</dbReference>